<evidence type="ECO:0000256" key="1">
    <source>
        <dbReference type="SAM" id="Coils"/>
    </source>
</evidence>
<keyword evidence="1" id="KW-0175">Coiled coil</keyword>
<sequence>MTRGVEEIGDNVDALADSAKQDAADAKAAKAASAIVGNIAADVKGMEQKDIAVAKELAEKVQDMMGEAKTQQSSANAISAMVAKDKQAAQSLAKQAEQDLAVANKMANEASGGGAASIKAMVSHQVDAAKSAKSRAEAEIDSANKMEDQAQSLEDKANETSAAAAKLNQTAAAEQAKAEDVLEAAKKLDGKAGMLANTSDSIAGELHSTQAAEQRLHAEESNWEGKVEDALNAKAAAKLKVTLGEKAEAKAESSLKSAGSTQTMAEKEAAAAKAIEKELKAELQKMDNLTVQAADTKDRKQLDSLISKQKATVKKALSEAEDEMDHAASLKEKANKTAEKEKGAIAEAKENEKDATSEIKTDSNLVDSTKSDKFWMKYANRTAGVLDTMTSQDSTIAKAMVGAQADVKGLLSKLEAQAGSEQKSSDELTEAATEVKKIADGSSGSVKTLQEQAAQEAKDADEKSDYVKTAGEKTQALGELAKQLGAAAKGEHVDASKVHKVLDEKLAVVQAAREKYQNAKKAAVDKQVQEILAQGKGCCSYPNAPNVCGPKDPNGFCDTGADACTKCAGLAYILRPDWKLAPVHVDVPNPDA</sequence>
<accession>A0A7S3TRH2</accession>
<feature type="coiled-coil region" evidence="1">
    <location>
        <begin position="502"/>
        <end position="529"/>
    </location>
</feature>
<gene>
    <name evidence="3" type="ORF">SACU0126_LOCUS28802</name>
</gene>
<evidence type="ECO:0000256" key="2">
    <source>
        <dbReference type="SAM" id="MobiDB-lite"/>
    </source>
</evidence>
<dbReference type="AlphaFoldDB" id="A0A7S3TRH2"/>
<feature type="region of interest" description="Disordered" evidence="2">
    <location>
        <begin position="316"/>
        <end position="362"/>
    </location>
</feature>
<organism evidence="3">
    <name type="scientific">Strombidinopsis acuminata</name>
    <dbReference type="NCBI Taxonomy" id="141414"/>
    <lineage>
        <taxon>Eukaryota</taxon>
        <taxon>Sar</taxon>
        <taxon>Alveolata</taxon>
        <taxon>Ciliophora</taxon>
        <taxon>Intramacronucleata</taxon>
        <taxon>Spirotrichea</taxon>
        <taxon>Choreotrichia</taxon>
        <taxon>Choreotrichida</taxon>
        <taxon>Strombidinopsidae</taxon>
        <taxon>Strombidinopsis</taxon>
    </lineage>
</organism>
<feature type="region of interest" description="Disordered" evidence="2">
    <location>
        <begin position="130"/>
        <end position="178"/>
    </location>
</feature>
<protein>
    <submittedName>
        <fullName evidence="3">Uncharacterized protein</fullName>
    </submittedName>
</protein>
<feature type="region of interest" description="Disordered" evidence="2">
    <location>
        <begin position="441"/>
        <end position="465"/>
    </location>
</feature>
<dbReference type="EMBL" id="HBIQ01090256">
    <property type="protein sequence ID" value="CAE0590380.1"/>
    <property type="molecule type" value="Transcribed_RNA"/>
</dbReference>
<evidence type="ECO:0000313" key="3">
    <source>
        <dbReference type="EMBL" id="CAE0590380.1"/>
    </source>
</evidence>
<feature type="compositionally biased region" description="Basic and acidic residues" evidence="2">
    <location>
        <begin position="325"/>
        <end position="361"/>
    </location>
</feature>
<name>A0A7S3TRH2_9SPIT</name>
<feature type="compositionally biased region" description="Low complexity" evidence="2">
    <location>
        <begin position="162"/>
        <end position="175"/>
    </location>
</feature>
<proteinExistence type="predicted"/>
<feature type="compositionally biased region" description="Basic and acidic residues" evidence="2">
    <location>
        <begin position="134"/>
        <end position="158"/>
    </location>
</feature>
<reference evidence="3" key="1">
    <citation type="submission" date="2021-01" db="EMBL/GenBank/DDBJ databases">
        <authorList>
            <person name="Corre E."/>
            <person name="Pelletier E."/>
            <person name="Niang G."/>
            <person name="Scheremetjew M."/>
            <person name="Finn R."/>
            <person name="Kale V."/>
            <person name="Holt S."/>
            <person name="Cochrane G."/>
            <person name="Meng A."/>
            <person name="Brown T."/>
            <person name="Cohen L."/>
        </authorList>
    </citation>
    <scope>NUCLEOTIDE SEQUENCE</scope>
    <source>
        <strain evidence="3">SPMC142</strain>
    </source>
</reference>
<feature type="compositionally biased region" description="Basic and acidic residues" evidence="2">
    <location>
        <begin position="456"/>
        <end position="465"/>
    </location>
</feature>